<reference evidence="11" key="1">
    <citation type="submission" date="2020-05" db="EMBL/GenBank/DDBJ databases">
        <authorList>
            <person name="Chiriac C."/>
            <person name="Salcher M."/>
            <person name="Ghai R."/>
            <person name="Kavagutti S V."/>
        </authorList>
    </citation>
    <scope>NUCLEOTIDE SEQUENCE</scope>
</reference>
<sequence length="908" mass="101124">MTPASDREALLAGGMPTQYVDADPDETNEWIDSFDDMVASSGNNRARYIMLSLLRRAAEHNVGVPSLRSTDYINTIAPEREPEFPGDEALEHRIRQIIRWNAAIMVHRAQRPGIGVGGHISSYASSATLYEVGFNHFFRGQDHAGGGDQIFFQGHASPGIYARAFLEGRLTETQLDGFRQETSGVGLPSYPHPRLLPHFWQFPTVSMGIGPLNAIYQARFNKYLGHRGIKDTSDQKVWAFLGDGEMDEVDAVGALTLAAREELDNLVFVVNCNLQRLDGPVRGNGKIIQELESLFRGAGWNVIKVVWGRKWDELLSQDNEGALVNLMNKTVDGDFQTFKAEDGAFVREHFFGRDPQTAKLVEDWSDDDIWNLRRGGHDYRKMYAAYDAATKVKGQPTVILAKTVKGWTLGSHFEGRNSTHQMKKLTLDDLLVFRDRLNIPIPDSAMDPYTPPYFHPGADDEAVKYMQASRKLLGGGVPSRRTTSQALILPENKTYEVAQRGSGNQEVATTMAFVRMLKDIMKDPNVGHRIVPIIPDEARTFGMDAMFPTAKIYSPHGQQYMSVDRELVLSYKESLTGQILHEGINEAGSTASFTAVGTSYATHGQPMIPIYIFYSMFGFQRTGDAFWAAMDQMARGFVLGATAGRTTLNGEGLQHQDGHSLLLASTNPGVVAYDPAYSYEMAHIFKDGMRRMYGDDPENIYYYLTVYNEPYQQPAEPENVDVDGILRGMHVVSESNGDGPKVQLLASGVSVPWALRAQTMLREDWGVHADVWSVTSWNELRRDGLEVDRFNFLNPDAEQRVAYINQRLAGRQGPVIAVSDWMRAVQDQVREWVDQPFVSLGTDGAGMSDTRGALRRHFLVDAESIVVQSLTMLSKQNQIEHAKIAEAIKRYQLQDPSAASAGNTEGSG</sequence>
<evidence type="ECO:0000256" key="3">
    <source>
        <dbReference type="ARBA" id="ARBA00017172"/>
    </source>
</evidence>
<dbReference type="PIRSF" id="PIRSF000156">
    <property type="entry name" value="Pyruvate_dh_E1"/>
    <property type="match status" value="1"/>
</dbReference>
<dbReference type="SUPFAM" id="SSF52922">
    <property type="entry name" value="TK C-terminal domain-like"/>
    <property type="match status" value="1"/>
</dbReference>
<evidence type="ECO:0000259" key="10">
    <source>
        <dbReference type="Pfam" id="PF22613"/>
    </source>
</evidence>
<dbReference type="EC" id="1.2.4.1" evidence="2"/>
<dbReference type="InterPro" id="IPR041621">
    <property type="entry name" value="PDH_E1_M"/>
</dbReference>
<dbReference type="EMBL" id="CAFBMO010000011">
    <property type="protein sequence ID" value="CAB4900072.1"/>
    <property type="molecule type" value="Genomic_DNA"/>
</dbReference>
<dbReference type="FunFam" id="3.40.50.970:FF:000011">
    <property type="entry name" value="Pyruvate dehydrogenase E1 component"/>
    <property type="match status" value="1"/>
</dbReference>
<protein>
    <recommendedName>
        <fullName evidence="3">Pyruvate dehydrogenase E1 component</fullName>
        <ecNumber evidence="2">1.2.4.1</ecNumber>
    </recommendedName>
</protein>
<evidence type="ECO:0000256" key="2">
    <source>
        <dbReference type="ARBA" id="ARBA00012281"/>
    </source>
</evidence>
<evidence type="ECO:0000256" key="5">
    <source>
        <dbReference type="ARBA" id="ARBA00023052"/>
    </source>
</evidence>
<evidence type="ECO:0000256" key="6">
    <source>
        <dbReference type="ARBA" id="ARBA00023317"/>
    </source>
</evidence>
<accession>A0A6J7FW43</accession>
<feature type="domain" description="Pyruvate dehydrogenase E1 component middle" evidence="9">
    <location>
        <begin position="492"/>
        <end position="714"/>
    </location>
</feature>
<keyword evidence="5" id="KW-0786">Thiamine pyrophosphate</keyword>
<comment type="catalytic activity">
    <reaction evidence="7">
        <text>N(6)-[(R)-lipoyl]-L-lysyl-[protein] + pyruvate + H(+) = N(6)-[(R)-S(8)-acetyldihydrolipoyl]-L-lysyl-[protein] + CO2</text>
        <dbReference type="Rhea" id="RHEA:19189"/>
        <dbReference type="Rhea" id="RHEA-COMP:10474"/>
        <dbReference type="Rhea" id="RHEA-COMP:10478"/>
        <dbReference type="ChEBI" id="CHEBI:15361"/>
        <dbReference type="ChEBI" id="CHEBI:15378"/>
        <dbReference type="ChEBI" id="CHEBI:16526"/>
        <dbReference type="ChEBI" id="CHEBI:83099"/>
        <dbReference type="ChEBI" id="CHEBI:83111"/>
        <dbReference type="EC" id="1.2.4.1"/>
    </reaction>
</comment>
<dbReference type="GO" id="GO:0004739">
    <property type="term" value="F:pyruvate dehydrogenase (acetyl-transferring) activity"/>
    <property type="evidence" value="ECO:0007669"/>
    <property type="project" value="UniProtKB-EC"/>
</dbReference>
<dbReference type="AlphaFoldDB" id="A0A6J7FW43"/>
<keyword evidence="6" id="KW-0670">Pyruvate</keyword>
<dbReference type="InterPro" id="IPR055152">
    <property type="entry name" value="Transketolase-like_C_2"/>
</dbReference>
<feature type="domain" description="Transketolase N-terminal" evidence="8">
    <location>
        <begin position="150"/>
        <end position="309"/>
    </location>
</feature>
<keyword evidence="4" id="KW-0560">Oxidoreductase</keyword>
<dbReference type="InterPro" id="IPR004660">
    <property type="entry name" value="PDH_E1"/>
</dbReference>
<dbReference type="InterPro" id="IPR051157">
    <property type="entry name" value="PDH/Transketolase"/>
</dbReference>
<evidence type="ECO:0000256" key="7">
    <source>
        <dbReference type="ARBA" id="ARBA00051231"/>
    </source>
</evidence>
<evidence type="ECO:0000259" key="9">
    <source>
        <dbReference type="Pfam" id="PF17831"/>
    </source>
</evidence>
<evidence type="ECO:0000256" key="4">
    <source>
        <dbReference type="ARBA" id="ARBA00023002"/>
    </source>
</evidence>
<dbReference type="InterPro" id="IPR009014">
    <property type="entry name" value="Transketo_C/PFOR_II"/>
</dbReference>
<dbReference type="PANTHER" id="PTHR43825:SF3">
    <property type="entry name" value="PYRUVATE DEHYDROGENASE E1 COMPONENT"/>
    <property type="match status" value="1"/>
</dbReference>
<dbReference type="InterPro" id="IPR035807">
    <property type="entry name" value="PDC_E1_N"/>
</dbReference>
<dbReference type="Gene3D" id="3.40.50.920">
    <property type="match status" value="1"/>
</dbReference>
<dbReference type="Gene3D" id="3.40.50.970">
    <property type="match status" value="2"/>
</dbReference>
<name>A0A6J7FW43_9ZZZZ</name>
<dbReference type="PANTHER" id="PTHR43825">
    <property type="entry name" value="PYRUVATE DEHYDROGENASE E1 COMPONENT"/>
    <property type="match status" value="1"/>
</dbReference>
<dbReference type="Pfam" id="PF17831">
    <property type="entry name" value="PDH_E1_M"/>
    <property type="match status" value="1"/>
</dbReference>
<proteinExistence type="predicted"/>
<dbReference type="InterPro" id="IPR029061">
    <property type="entry name" value="THDP-binding"/>
</dbReference>
<evidence type="ECO:0000256" key="1">
    <source>
        <dbReference type="ARBA" id="ARBA00001964"/>
    </source>
</evidence>
<dbReference type="Pfam" id="PF22613">
    <property type="entry name" value="Transketolase_C_1"/>
    <property type="match status" value="1"/>
</dbReference>
<organism evidence="11">
    <name type="scientific">freshwater metagenome</name>
    <dbReference type="NCBI Taxonomy" id="449393"/>
    <lineage>
        <taxon>unclassified sequences</taxon>
        <taxon>metagenomes</taxon>
        <taxon>ecological metagenomes</taxon>
    </lineage>
</organism>
<evidence type="ECO:0000313" key="11">
    <source>
        <dbReference type="EMBL" id="CAB4900072.1"/>
    </source>
</evidence>
<dbReference type="SUPFAM" id="SSF52518">
    <property type="entry name" value="Thiamin diphosphate-binding fold (THDP-binding)"/>
    <property type="match status" value="2"/>
</dbReference>
<gene>
    <name evidence="11" type="ORF">UFOPK3576_00410</name>
</gene>
<dbReference type="Pfam" id="PF00456">
    <property type="entry name" value="Transketolase_N"/>
    <property type="match status" value="1"/>
</dbReference>
<dbReference type="CDD" id="cd02017">
    <property type="entry name" value="TPP_E1_EcPDC_like"/>
    <property type="match status" value="1"/>
</dbReference>
<dbReference type="InterPro" id="IPR005474">
    <property type="entry name" value="Transketolase_N"/>
</dbReference>
<comment type="cofactor">
    <cofactor evidence="1">
        <name>thiamine diphosphate</name>
        <dbReference type="ChEBI" id="CHEBI:58937"/>
    </cofactor>
</comment>
<feature type="domain" description="Transketolase-like C-terminal" evidence="10">
    <location>
        <begin position="728"/>
        <end position="860"/>
    </location>
</feature>
<dbReference type="NCBIfam" id="TIGR00759">
    <property type="entry name" value="aceE"/>
    <property type="match status" value="1"/>
</dbReference>
<evidence type="ECO:0000259" key="8">
    <source>
        <dbReference type="Pfam" id="PF00456"/>
    </source>
</evidence>